<keyword evidence="4" id="KW-1185">Reference proteome</keyword>
<protein>
    <recommendedName>
        <fullName evidence="2">BTB domain-containing protein</fullName>
    </recommendedName>
</protein>
<evidence type="ECO:0000259" key="2">
    <source>
        <dbReference type="PROSITE" id="PS50097"/>
    </source>
</evidence>
<dbReference type="Gene3D" id="3.30.710.10">
    <property type="entry name" value="Potassium Channel Kv1.1, Chain A"/>
    <property type="match status" value="1"/>
</dbReference>
<dbReference type="AlphaFoldDB" id="A0A067TS78"/>
<proteinExistence type="predicted"/>
<dbReference type="Pfam" id="PF00651">
    <property type="entry name" value="BTB"/>
    <property type="match status" value="1"/>
</dbReference>
<dbReference type="SUPFAM" id="SSF54695">
    <property type="entry name" value="POZ domain"/>
    <property type="match status" value="1"/>
</dbReference>
<dbReference type="SMART" id="SM00225">
    <property type="entry name" value="BTB"/>
    <property type="match status" value="1"/>
</dbReference>
<dbReference type="OrthoDB" id="3204157at2759"/>
<accession>A0A067TS78</accession>
<evidence type="ECO:0000256" key="1">
    <source>
        <dbReference type="SAM" id="MobiDB-lite"/>
    </source>
</evidence>
<dbReference type="HOGENOM" id="CLU_033082_3_2_1"/>
<evidence type="ECO:0000313" key="4">
    <source>
        <dbReference type="Proteomes" id="UP000027222"/>
    </source>
</evidence>
<reference evidence="4" key="1">
    <citation type="journal article" date="2014" name="Proc. Natl. Acad. Sci. U.S.A.">
        <title>Extensive sampling of basidiomycete genomes demonstrates inadequacy of the white-rot/brown-rot paradigm for wood decay fungi.</title>
        <authorList>
            <person name="Riley R."/>
            <person name="Salamov A.A."/>
            <person name="Brown D.W."/>
            <person name="Nagy L.G."/>
            <person name="Floudas D."/>
            <person name="Held B.W."/>
            <person name="Levasseur A."/>
            <person name="Lombard V."/>
            <person name="Morin E."/>
            <person name="Otillar R."/>
            <person name="Lindquist E.A."/>
            <person name="Sun H."/>
            <person name="LaButti K.M."/>
            <person name="Schmutz J."/>
            <person name="Jabbour D."/>
            <person name="Luo H."/>
            <person name="Baker S.E."/>
            <person name="Pisabarro A.G."/>
            <person name="Walton J.D."/>
            <person name="Blanchette R.A."/>
            <person name="Henrissat B."/>
            <person name="Martin F."/>
            <person name="Cullen D."/>
            <person name="Hibbett D.S."/>
            <person name="Grigoriev I.V."/>
        </authorList>
    </citation>
    <scope>NUCLEOTIDE SEQUENCE [LARGE SCALE GENOMIC DNA]</scope>
    <source>
        <strain evidence="4">CBS 339.88</strain>
    </source>
</reference>
<dbReference type="InterPro" id="IPR000210">
    <property type="entry name" value="BTB/POZ_dom"/>
</dbReference>
<feature type="domain" description="BTB" evidence="2">
    <location>
        <begin position="42"/>
        <end position="113"/>
    </location>
</feature>
<dbReference type="CDD" id="cd18186">
    <property type="entry name" value="BTB_POZ_ZBTB_KLHL-like"/>
    <property type="match status" value="1"/>
</dbReference>
<gene>
    <name evidence="3" type="ORF">GALMADRAFT_235199</name>
</gene>
<dbReference type="Proteomes" id="UP000027222">
    <property type="component" value="Unassembled WGS sequence"/>
</dbReference>
<dbReference type="EMBL" id="KL142367">
    <property type="protein sequence ID" value="KDR86011.1"/>
    <property type="molecule type" value="Genomic_DNA"/>
</dbReference>
<sequence length="340" mass="37836">MESVTVQPNSIAPNTKRKRMESGLEGVVEGPLKSAAYWFEDGNVILQAENTQFRVYRGILSRNSQVFRDMFSLPQPEKETLFEGCPLVHVSDAPKDWENIFSILYDHNTSYVSTSTLALPLLASMLRIGKKYEFDNLQSLALERIRKELPDSLDGWDEQTTALGGDGGLIVESDWEIDLINILLETGFQTLLPMAYFIGVASLGPAQVFRGLTHDNGTIACLSAESIENMTIARQAISTAIMTHEFSWTTSTRSQSAIPTAACQRKAKCESHRSAVLAELVPGPTPYTALTSPVEDRVLELYCDSCAAEIKKIYEAGREVIWDNLPSYFGLPKWEDLKDL</sequence>
<feature type="compositionally biased region" description="Polar residues" evidence="1">
    <location>
        <begin position="1"/>
        <end position="13"/>
    </location>
</feature>
<dbReference type="InterPro" id="IPR011333">
    <property type="entry name" value="SKP1/BTB/POZ_sf"/>
</dbReference>
<organism evidence="3 4">
    <name type="scientific">Galerina marginata (strain CBS 339.88)</name>
    <dbReference type="NCBI Taxonomy" id="685588"/>
    <lineage>
        <taxon>Eukaryota</taxon>
        <taxon>Fungi</taxon>
        <taxon>Dikarya</taxon>
        <taxon>Basidiomycota</taxon>
        <taxon>Agaricomycotina</taxon>
        <taxon>Agaricomycetes</taxon>
        <taxon>Agaricomycetidae</taxon>
        <taxon>Agaricales</taxon>
        <taxon>Agaricineae</taxon>
        <taxon>Strophariaceae</taxon>
        <taxon>Galerina</taxon>
    </lineage>
</organism>
<evidence type="ECO:0000313" key="3">
    <source>
        <dbReference type="EMBL" id="KDR86011.1"/>
    </source>
</evidence>
<feature type="region of interest" description="Disordered" evidence="1">
    <location>
        <begin position="1"/>
        <end position="22"/>
    </location>
</feature>
<name>A0A067TS78_GALM3</name>
<dbReference type="PROSITE" id="PS50097">
    <property type="entry name" value="BTB"/>
    <property type="match status" value="1"/>
</dbReference>